<gene>
    <name evidence="2" type="ORF">H6A12_12600</name>
</gene>
<proteinExistence type="predicted"/>
<protein>
    <recommendedName>
        <fullName evidence="4">Lipoprotein</fullName>
    </recommendedName>
</protein>
<reference evidence="2" key="2">
    <citation type="journal article" date="2021" name="Sci. Rep.">
        <title>The distribution of antibiotic resistance genes in chicken gut microbiota commensals.</title>
        <authorList>
            <person name="Juricova H."/>
            <person name="Matiasovicova J."/>
            <person name="Kubasova T."/>
            <person name="Cejkova D."/>
            <person name="Rychlik I."/>
        </authorList>
    </citation>
    <scope>NUCLEOTIDE SEQUENCE</scope>
    <source>
        <strain evidence="2">An559</strain>
    </source>
</reference>
<evidence type="ECO:0008006" key="4">
    <source>
        <dbReference type="Google" id="ProtNLM"/>
    </source>
</evidence>
<dbReference type="EMBL" id="JACJKY010000037">
    <property type="protein sequence ID" value="MBM6921979.1"/>
    <property type="molecule type" value="Genomic_DNA"/>
</dbReference>
<evidence type="ECO:0000313" key="2">
    <source>
        <dbReference type="EMBL" id="MBM6921979.1"/>
    </source>
</evidence>
<keyword evidence="3" id="KW-1185">Reference proteome</keyword>
<name>A0A938XB67_9FIRM</name>
<sequence length="222" mass="24966">MKQINRKNALTLIAGLLAVLLCALTACAPEPEPLTEAEIEELREEYPEYNSPPPLVNMFVQQSFERKATMADTYVYVEITSELQYFSKSMEKYMDAQMIEKYQKQGLSTDNTFFEYTAKVLDDSQGLLKSGAAIQLHCPMIFFDSTPPLQVGDRVAVAVTKDKERENAYSFGWTTMYYVTEDGHVLSCVKEIEGDERTGIGVGALLEEVRAVRKAKASEQSE</sequence>
<dbReference type="Proteomes" id="UP000774750">
    <property type="component" value="Unassembled WGS sequence"/>
</dbReference>
<feature type="chain" id="PRO_5037115127" description="Lipoprotein" evidence="1">
    <location>
        <begin position="29"/>
        <end position="222"/>
    </location>
</feature>
<comment type="caution">
    <text evidence="2">The sequence shown here is derived from an EMBL/GenBank/DDBJ whole genome shotgun (WGS) entry which is preliminary data.</text>
</comment>
<reference evidence="2" key="1">
    <citation type="submission" date="2020-08" db="EMBL/GenBank/DDBJ databases">
        <authorList>
            <person name="Cejkova D."/>
            <person name="Kubasova T."/>
            <person name="Jahodarova E."/>
            <person name="Rychlik I."/>
        </authorList>
    </citation>
    <scope>NUCLEOTIDE SEQUENCE</scope>
    <source>
        <strain evidence="2">An559</strain>
    </source>
</reference>
<organism evidence="2 3">
    <name type="scientific">Merdimmobilis hominis</name>
    <dbReference type="NCBI Taxonomy" id="2897707"/>
    <lineage>
        <taxon>Bacteria</taxon>
        <taxon>Bacillati</taxon>
        <taxon>Bacillota</taxon>
        <taxon>Clostridia</taxon>
        <taxon>Eubacteriales</taxon>
        <taxon>Oscillospiraceae</taxon>
        <taxon>Merdimmobilis</taxon>
    </lineage>
</organism>
<dbReference type="RefSeq" id="WP_204448382.1">
    <property type="nucleotide sequence ID" value="NZ_JACJKY010000037.1"/>
</dbReference>
<keyword evidence="1" id="KW-0732">Signal</keyword>
<feature type="signal peptide" evidence="1">
    <location>
        <begin position="1"/>
        <end position="28"/>
    </location>
</feature>
<dbReference type="PROSITE" id="PS51257">
    <property type="entry name" value="PROKAR_LIPOPROTEIN"/>
    <property type="match status" value="1"/>
</dbReference>
<evidence type="ECO:0000256" key="1">
    <source>
        <dbReference type="SAM" id="SignalP"/>
    </source>
</evidence>
<accession>A0A938XB67</accession>
<evidence type="ECO:0000313" key="3">
    <source>
        <dbReference type="Proteomes" id="UP000774750"/>
    </source>
</evidence>
<dbReference type="AlphaFoldDB" id="A0A938XB67"/>